<evidence type="ECO:0000256" key="1">
    <source>
        <dbReference type="ARBA" id="ARBA00004141"/>
    </source>
</evidence>
<feature type="transmembrane region" description="Helical" evidence="6">
    <location>
        <begin position="245"/>
        <end position="267"/>
    </location>
</feature>
<sequence>SPFNFQTQFISTSPVKSNIGQRRGHKYKHSSISSQHQIIKEPPRRPPPVLPASLPVPTLKEAWASMHKEQRARFYWCICHGLVAAYVFFTAGGSLAMTALSHLVFFDVGSAAICMGVDVLGNFEVWRRSSIRHPFGLQRVEVLAGFALSVFLVFGGFDLLSHNFKHVLEGVGSHAPHHPHAHSHGHGADRAVSAGEVDTASLAAALSTMVSAYGLKNHARISRVMRPSYLASFLPDILANPFHSLTLFFSFLMLLLPLLSITSFVWLDRLICIAIALSMFVLGSRLAIAQGLMLLMSYKGRSDGGTDTSGPADKSASADTDGVVREIESEPTVSRVDEAQFWQVHYGLCMAAVKLCVIRGCDDTALSQLRQRIGRIVQNRLGKGYGKGGALKWEVTLQMSTD</sequence>
<dbReference type="GeneID" id="63833218"/>
<proteinExistence type="inferred from homology"/>
<evidence type="ECO:0000256" key="6">
    <source>
        <dbReference type="RuleBase" id="RU369017"/>
    </source>
</evidence>
<dbReference type="GO" id="GO:0005789">
    <property type="term" value="C:endoplasmic reticulum membrane"/>
    <property type="evidence" value="ECO:0007669"/>
    <property type="project" value="UniProtKB-SubCell"/>
</dbReference>
<keyword evidence="3 6" id="KW-0812">Transmembrane</keyword>
<evidence type="ECO:0000313" key="9">
    <source>
        <dbReference type="Proteomes" id="UP000803844"/>
    </source>
</evidence>
<dbReference type="OrthoDB" id="5382797at2759"/>
<keyword evidence="9" id="KW-1185">Reference proteome</keyword>
<comment type="caution">
    <text evidence="6">Lacks conserved residue(s) required for the propagation of feature annotation.</text>
</comment>
<keyword evidence="2 6" id="KW-0813">Transport</keyword>
<accession>A0A9P5CUC1</accession>
<dbReference type="GO" id="GO:0031410">
    <property type="term" value="C:cytoplasmic vesicle"/>
    <property type="evidence" value="ECO:0007669"/>
    <property type="project" value="TreeGrafter"/>
</dbReference>
<evidence type="ECO:0000256" key="3">
    <source>
        <dbReference type="ARBA" id="ARBA00022692"/>
    </source>
</evidence>
<dbReference type="Proteomes" id="UP000803844">
    <property type="component" value="Unassembled WGS sequence"/>
</dbReference>
<dbReference type="GO" id="GO:0005385">
    <property type="term" value="F:zinc ion transmembrane transporter activity"/>
    <property type="evidence" value="ECO:0007669"/>
    <property type="project" value="UniProtKB-UniRule"/>
</dbReference>
<dbReference type="GO" id="GO:0006882">
    <property type="term" value="P:intracellular zinc ion homeostasis"/>
    <property type="evidence" value="ECO:0007669"/>
    <property type="project" value="InterPro"/>
</dbReference>
<feature type="transmembrane region" description="Helical" evidence="6">
    <location>
        <begin position="103"/>
        <end position="121"/>
    </location>
</feature>
<dbReference type="InterPro" id="IPR027469">
    <property type="entry name" value="Cation_efflux_TMD_sf"/>
</dbReference>
<evidence type="ECO:0000256" key="2">
    <source>
        <dbReference type="ARBA" id="ARBA00022448"/>
    </source>
</evidence>
<name>A0A9P5CUC1_CRYP1</name>
<dbReference type="Gene3D" id="1.20.1510.10">
    <property type="entry name" value="Cation efflux protein transmembrane domain"/>
    <property type="match status" value="1"/>
</dbReference>
<keyword evidence="5 6" id="KW-0472">Membrane</keyword>
<dbReference type="InterPro" id="IPR058533">
    <property type="entry name" value="Cation_efflux_TM"/>
</dbReference>
<feature type="non-terminal residue" evidence="8">
    <location>
        <position position="402"/>
    </location>
</feature>
<keyword evidence="4 6" id="KW-1133">Transmembrane helix</keyword>
<dbReference type="AlphaFoldDB" id="A0A9P5CUC1"/>
<keyword evidence="6" id="KW-0406">Ion transport</keyword>
<protein>
    <recommendedName>
        <fullName evidence="6">Zinc transporter</fullName>
    </recommendedName>
</protein>
<dbReference type="EMBL" id="MU032344">
    <property type="protein sequence ID" value="KAF3771213.1"/>
    <property type="molecule type" value="Genomic_DNA"/>
</dbReference>
<evidence type="ECO:0000256" key="5">
    <source>
        <dbReference type="ARBA" id="ARBA00023136"/>
    </source>
</evidence>
<dbReference type="PANTHER" id="PTHR45755">
    <property type="match status" value="1"/>
</dbReference>
<feature type="transmembrane region" description="Helical" evidence="6">
    <location>
        <begin position="74"/>
        <end position="97"/>
    </location>
</feature>
<evidence type="ECO:0000313" key="8">
    <source>
        <dbReference type="EMBL" id="KAF3771213.1"/>
    </source>
</evidence>
<dbReference type="GO" id="GO:1904257">
    <property type="term" value="P:zinc ion import into Golgi lumen"/>
    <property type="evidence" value="ECO:0007669"/>
    <property type="project" value="TreeGrafter"/>
</dbReference>
<comment type="subcellular location">
    <subcellularLocation>
        <location evidence="6">Endoplasmic reticulum membrane</location>
        <topology evidence="6">Multi-pass membrane protein</topology>
    </subcellularLocation>
    <subcellularLocation>
        <location evidence="1">Membrane</location>
        <topology evidence="1">Multi-pass membrane protein</topology>
    </subcellularLocation>
</comment>
<dbReference type="Pfam" id="PF01545">
    <property type="entry name" value="Cation_efflux"/>
    <property type="match status" value="1"/>
</dbReference>
<organism evidence="8 9">
    <name type="scientific">Cryphonectria parasitica (strain ATCC 38755 / EP155)</name>
    <dbReference type="NCBI Taxonomy" id="660469"/>
    <lineage>
        <taxon>Eukaryota</taxon>
        <taxon>Fungi</taxon>
        <taxon>Dikarya</taxon>
        <taxon>Ascomycota</taxon>
        <taxon>Pezizomycotina</taxon>
        <taxon>Sordariomycetes</taxon>
        <taxon>Sordariomycetidae</taxon>
        <taxon>Diaporthales</taxon>
        <taxon>Cryphonectriaceae</taxon>
        <taxon>Cryphonectria-Endothia species complex</taxon>
        <taxon>Cryphonectria</taxon>
    </lineage>
</organism>
<dbReference type="GO" id="GO:0005794">
    <property type="term" value="C:Golgi apparatus"/>
    <property type="evidence" value="ECO:0007669"/>
    <property type="project" value="TreeGrafter"/>
</dbReference>
<keyword evidence="6" id="KW-0256">Endoplasmic reticulum</keyword>
<reference evidence="8" key="1">
    <citation type="journal article" date="2020" name="Phytopathology">
        <title>Genome sequence of the chestnut blight fungus Cryphonectria parasitica EP155: A fundamental resource for an archetypical invasive plant pathogen.</title>
        <authorList>
            <person name="Crouch J.A."/>
            <person name="Dawe A."/>
            <person name="Aerts A."/>
            <person name="Barry K."/>
            <person name="Churchill A.C.L."/>
            <person name="Grimwood J."/>
            <person name="Hillman B."/>
            <person name="Milgroom M.G."/>
            <person name="Pangilinan J."/>
            <person name="Smith M."/>
            <person name="Salamov A."/>
            <person name="Schmutz J."/>
            <person name="Yadav J."/>
            <person name="Grigoriev I.V."/>
            <person name="Nuss D."/>
        </authorList>
    </citation>
    <scope>NUCLEOTIDE SEQUENCE</scope>
    <source>
        <strain evidence="8">EP155</strain>
    </source>
</reference>
<dbReference type="SUPFAM" id="SSF161111">
    <property type="entry name" value="Cation efflux protein transmembrane domain-like"/>
    <property type="match status" value="1"/>
</dbReference>
<dbReference type="RefSeq" id="XP_040782174.1">
    <property type="nucleotide sequence ID" value="XM_040916089.1"/>
</dbReference>
<evidence type="ECO:0000259" key="7">
    <source>
        <dbReference type="Pfam" id="PF01545"/>
    </source>
</evidence>
<comment type="caution">
    <text evidence="8">The sequence shown here is derived from an EMBL/GenBank/DDBJ whole genome shotgun (WGS) entry which is preliminary data.</text>
</comment>
<evidence type="ECO:0000256" key="4">
    <source>
        <dbReference type="ARBA" id="ARBA00022989"/>
    </source>
</evidence>
<dbReference type="PANTHER" id="PTHR45755:SF5">
    <property type="entry name" value="ZINC TRANSPORTER"/>
    <property type="match status" value="1"/>
</dbReference>
<comment type="similarity">
    <text evidence="6">Belongs to the cation diffusion facilitator (CDF) transporter (TC 2.A.4) family. SLC30A subfamily.</text>
</comment>
<feature type="transmembrane region" description="Helical" evidence="6">
    <location>
        <begin position="142"/>
        <end position="160"/>
    </location>
</feature>
<dbReference type="InterPro" id="IPR045316">
    <property type="entry name" value="Msc2-like"/>
</dbReference>
<feature type="domain" description="Cation efflux protein transmembrane" evidence="7">
    <location>
        <begin position="86"/>
        <end position="295"/>
    </location>
</feature>
<gene>
    <name evidence="8" type="ORF">M406DRAFT_239328</name>
</gene>
<feature type="non-terminal residue" evidence="8">
    <location>
        <position position="1"/>
    </location>
</feature>
<comment type="function">
    <text evidence="6">Functions as a zinc transporter.</text>
</comment>
<feature type="transmembrane region" description="Helical" evidence="6">
    <location>
        <begin position="273"/>
        <end position="295"/>
    </location>
</feature>